<protein>
    <submittedName>
        <fullName evidence="1">Probable selenium-dependent hydroxylase accessory protein YqeC</fullName>
    </submittedName>
</protein>
<gene>
    <name evidence="1" type="ORF">SAMN02745207_02872</name>
</gene>
<proteinExistence type="predicted"/>
<dbReference type="AlphaFoldDB" id="A0A1M5WFS3"/>
<reference evidence="1 2" key="1">
    <citation type="submission" date="2016-11" db="EMBL/GenBank/DDBJ databases">
        <authorList>
            <person name="Jaros S."/>
            <person name="Januszkiewicz K."/>
            <person name="Wedrychowicz H."/>
        </authorList>
    </citation>
    <scope>NUCLEOTIDE SEQUENCE [LARGE SCALE GENOMIC DNA]</scope>
    <source>
        <strain evidence="1 2">DSM 8605</strain>
    </source>
</reference>
<evidence type="ECO:0000313" key="1">
    <source>
        <dbReference type="EMBL" id="SHH86355.1"/>
    </source>
</evidence>
<name>A0A1M5WFS3_9CLOT</name>
<dbReference type="Pfam" id="PF19842">
    <property type="entry name" value="YqeC"/>
    <property type="match status" value="1"/>
</dbReference>
<dbReference type="InterPro" id="IPR017587">
    <property type="entry name" value="YqeC"/>
</dbReference>
<accession>A0A1M5WFS3</accession>
<evidence type="ECO:0000313" key="2">
    <source>
        <dbReference type="Proteomes" id="UP000184447"/>
    </source>
</evidence>
<dbReference type="EMBL" id="FQXM01000017">
    <property type="protein sequence ID" value="SHH86355.1"/>
    <property type="molecule type" value="Genomic_DNA"/>
</dbReference>
<dbReference type="Proteomes" id="UP000184447">
    <property type="component" value="Unassembled WGS sequence"/>
</dbReference>
<dbReference type="STRING" id="1121316.SAMN02745207_02872"/>
<keyword evidence="2" id="KW-1185">Reference proteome</keyword>
<dbReference type="NCBIfam" id="TIGR03172">
    <property type="entry name" value="selenium cofactor biosynthesis protein YqeC"/>
    <property type="match status" value="1"/>
</dbReference>
<sequence length="261" mass="29635">MVLENMEIYNLFDISFDKKELISFVGGGGKTTSLFKLSKELKSKGKKILVTTTTAIYFPYKEEYDKIIIDSSSKIIQKLINIKNETVTIIGSRVSKEDKLLGIKEEIIEEIFNKEIFDYILVEADGSKRKPIKAPAEHEPVIPKNSYKTIGVIGLDALGTKINEENVHRPELFCNITESRINDIIDEEKITKIIINEKGLFKGTSKESKKYVLLNKMDDEKTKQNALKIADLVIKSNFKVDGIIAASMKFYDGFRAEKIIK</sequence>
<organism evidence="1 2">
    <name type="scientific">Clostridium grantii DSM 8605</name>
    <dbReference type="NCBI Taxonomy" id="1121316"/>
    <lineage>
        <taxon>Bacteria</taxon>
        <taxon>Bacillati</taxon>
        <taxon>Bacillota</taxon>
        <taxon>Clostridia</taxon>
        <taxon>Eubacteriales</taxon>
        <taxon>Clostridiaceae</taxon>
        <taxon>Clostridium</taxon>
    </lineage>
</organism>
<dbReference type="RefSeq" id="WP_084133578.1">
    <property type="nucleotide sequence ID" value="NZ_FQXM01000017.1"/>
</dbReference>